<protein>
    <submittedName>
        <fullName evidence="1">Uncharacterized protein</fullName>
    </submittedName>
</protein>
<sequence length="815" mass="87179">MKKSKTRELTRACLFSALLALLMGCNNDSSAPEPNPEPTFPEIKTTVIDDTKVPKEPVVGDVTKVPETDPKPPVTTGGEPSPIEGLLDTAASKGASRFIEVAPDTIGGQTFWSSPAYEYNLGNLVAVASGDSTTFGDGTTLLTPIHGWIRYPRDAIRPPLSTTFPVIILLHGNHSAADASYKGYDYLAEHLATHGYVVLSIDANAINGLGTRGVDPWAGDASSQSRAQLMLGTLDRLRQVNEQGQINPDGTPGALNGLKGKLDFSRIGIMGHSRGGQGVTNTILFNMVRRGTTERDLIAAVAAVRPRFSGYPDLTAAITTAGSVDEAKLASAITKHNIFFAAGSGNANEPPSYQFKGAFLLAPTDFGGSTGIYHVPLAVLLPSCDGDMAELQGAVAYDHNRFGTDEDRAPRYQIMVNGANHNDYNTIWTNDDFRFGRGPDFCLRDKNRTDSIRLSDEDQRNTGLFVINSFMRYHVGGEKIFATYWNGLAQVPEAACPKTHGRCDERFVLTVQKDGAKRKLIQRFGSGNSLTTNLLDGTINLSGFDDIARCEMPAGAYREGACTPKRLSGFEFNGGGVNGLRSIADHAELAWSKPKTDTQPVERAITTDLKDLSTKDFDSLTFRIAVVRPMGQEVLVKLTDTAGKSATVTASNFTNALYAPRRKAGDAPFPETPPAVASIGQPDPALGISVTAVSIGQPDPKKDIPFLDHMADAPYANGQVKILMNMVAIPLKAFEGIDLEHLKELKLAFPKESGKVAITDIELQNFGREQRLAEIALAQAGMLGGASGGIALGGNGGPPKSASGKPEDKLLIINH</sequence>
<evidence type="ECO:0000313" key="1">
    <source>
        <dbReference type="EMBL" id="UXN61599.1"/>
    </source>
</evidence>
<accession>A0ACD4D740</accession>
<gene>
    <name evidence="1" type="ORF">N8E88_16190</name>
</gene>
<dbReference type="Proteomes" id="UP001061991">
    <property type="component" value="Chromosome"/>
</dbReference>
<reference evidence="1" key="1">
    <citation type="submission" date="2022-09" db="EMBL/GenBank/DDBJ databases">
        <title>Interaction between co-microsymbionts with complementary sets of symbiotic genes in legume-rhizobium systems.</title>
        <authorList>
            <person name="Safronova V."/>
            <person name="Sazanova A."/>
            <person name="Afonin A."/>
            <person name="Chirak E."/>
        </authorList>
    </citation>
    <scope>NUCLEOTIDE SEQUENCE</scope>
    <source>
        <strain evidence="1">A18/3m</strain>
    </source>
</reference>
<proteinExistence type="predicted"/>
<name>A0ACD4D740_9HYPH</name>
<organism evidence="1 2">
    <name type="scientific">Phyllobacterium zundukense</name>
    <dbReference type="NCBI Taxonomy" id="1867719"/>
    <lineage>
        <taxon>Bacteria</taxon>
        <taxon>Pseudomonadati</taxon>
        <taxon>Pseudomonadota</taxon>
        <taxon>Alphaproteobacteria</taxon>
        <taxon>Hyphomicrobiales</taxon>
        <taxon>Phyllobacteriaceae</taxon>
        <taxon>Phyllobacterium</taxon>
    </lineage>
</organism>
<dbReference type="EMBL" id="CP104973">
    <property type="protein sequence ID" value="UXN61599.1"/>
    <property type="molecule type" value="Genomic_DNA"/>
</dbReference>
<keyword evidence="2" id="KW-1185">Reference proteome</keyword>
<evidence type="ECO:0000313" key="2">
    <source>
        <dbReference type="Proteomes" id="UP001061991"/>
    </source>
</evidence>